<comment type="caution">
    <text evidence="2">The sequence shown here is derived from an EMBL/GenBank/DDBJ whole genome shotgun (WGS) entry which is preliminary data.</text>
</comment>
<evidence type="ECO:0000256" key="1">
    <source>
        <dbReference type="SAM" id="MobiDB-lite"/>
    </source>
</evidence>
<feature type="region of interest" description="Disordered" evidence="1">
    <location>
        <begin position="1"/>
        <end position="34"/>
    </location>
</feature>
<dbReference type="Proteomes" id="UP000186817">
    <property type="component" value="Unassembled WGS sequence"/>
</dbReference>
<dbReference type="OrthoDB" id="422961at2759"/>
<organism evidence="2 3">
    <name type="scientific">Symbiodinium microadriaticum</name>
    <name type="common">Dinoflagellate</name>
    <name type="synonym">Zooxanthella microadriatica</name>
    <dbReference type="NCBI Taxonomy" id="2951"/>
    <lineage>
        <taxon>Eukaryota</taxon>
        <taxon>Sar</taxon>
        <taxon>Alveolata</taxon>
        <taxon>Dinophyceae</taxon>
        <taxon>Suessiales</taxon>
        <taxon>Symbiodiniaceae</taxon>
        <taxon>Symbiodinium</taxon>
    </lineage>
</organism>
<name>A0A1Q9EUP3_SYMMI</name>
<gene>
    <name evidence="2" type="ORF">AK812_SmicGene5037</name>
</gene>
<feature type="region of interest" description="Disordered" evidence="1">
    <location>
        <begin position="363"/>
        <end position="385"/>
    </location>
</feature>
<protein>
    <submittedName>
        <fullName evidence="2">Uncharacterized protein</fullName>
    </submittedName>
</protein>
<evidence type="ECO:0000313" key="2">
    <source>
        <dbReference type="EMBL" id="OLQ11152.1"/>
    </source>
</evidence>
<reference evidence="2 3" key="1">
    <citation type="submission" date="2016-02" db="EMBL/GenBank/DDBJ databases">
        <title>Genome analysis of coral dinoflagellate symbionts highlights evolutionary adaptations to a symbiotic lifestyle.</title>
        <authorList>
            <person name="Aranda M."/>
            <person name="Li Y."/>
            <person name="Liew Y.J."/>
            <person name="Baumgarten S."/>
            <person name="Simakov O."/>
            <person name="Wilson M."/>
            <person name="Piel J."/>
            <person name="Ashoor H."/>
            <person name="Bougouffa S."/>
            <person name="Bajic V.B."/>
            <person name="Ryu T."/>
            <person name="Ravasi T."/>
            <person name="Bayer T."/>
            <person name="Micklem G."/>
            <person name="Kim H."/>
            <person name="Bhak J."/>
            <person name="Lajeunesse T.C."/>
            <person name="Voolstra C.R."/>
        </authorList>
    </citation>
    <scope>NUCLEOTIDE SEQUENCE [LARGE SCALE GENOMIC DNA]</scope>
    <source>
        <strain evidence="2 3">CCMP2467</strain>
    </source>
</reference>
<dbReference type="SUPFAM" id="SSF53335">
    <property type="entry name" value="S-adenosyl-L-methionine-dependent methyltransferases"/>
    <property type="match status" value="1"/>
</dbReference>
<feature type="compositionally biased region" description="Basic and acidic residues" evidence="1">
    <location>
        <begin position="373"/>
        <end position="382"/>
    </location>
</feature>
<sequence>MGKQLVKKKPAAHKKPAQKAKTCKQKPPPTTTQAPFQLESFCKEMVSVARTKMREDGVTGVTAHLDGGRNASGLHFASCFDGLNAPAYLLKHMDLKLPARQIYGAECAAGPNVLNLLNHDPMHLFADAAGTGKALAKAGSFCVRHGRKCVVQQQPCVWIGGFVCKANSALRANRWDATADPLGDDSQSLQTFELSIASIRHCRPEFFILENVEGCRMAPKASTPSATAAAASSGGNDGAAPKPLSPLEHYMSYIKKHLPMYTVADLSATSAPLPERRPRVWIVGSRCDDFKAASWAALAVHLENVCVAKPRHHMDHLLVPKAPNVRPAAATKSKEDAGRQWAKDAAYHKHFSEGLQKALDAKRLPEDTVPPDMGKRPSRRPENNQMTAAQAGSLDVYSMIIAAAQDTGDTKYADITQATHRGQVVLHGVVKTLATSTRLYDLKTFSYIKPERHLAILGYGPDLKLDLVTEAELYEMSGNAMSLAGLCKVMSPLLAHLDLCK</sequence>
<feature type="compositionally biased region" description="Basic residues" evidence="1">
    <location>
        <begin position="1"/>
        <end position="24"/>
    </location>
</feature>
<dbReference type="InterPro" id="IPR029063">
    <property type="entry name" value="SAM-dependent_MTases_sf"/>
</dbReference>
<evidence type="ECO:0000313" key="3">
    <source>
        <dbReference type="Proteomes" id="UP000186817"/>
    </source>
</evidence>
<proteinExistence type="predicted"/>
<accession>A0A1Q9EUP3</accession>
<dbReference type="Gene3D" id="3.40.50.150">
    <property type="entry name" value="Vaccinia Virus protein VP39"/>
    <property type="match status" value="1"/>
</dbReference>
<keyword evidence="3" id="KW-1185">Reference proteome</keyword>
<dbReference type="EMBL" id="LSRX01000064">
    <property type="protein sequence ID" value="OLQ11152.1"/>
    <property type="molecule type" value="Genomic_DNA"/>
</dbReference>
<dbReference type="AlphaFoldDB" id="A0A1Q9EUP3"/>